<name>A6G8D9_9BACT</name>
<dbReference type="InterPro" id="IPR000719">
    <property type="entry name" value="Prot_kinase_dom"/>
</dbReference>
<dbReference type="InterPro" id="IPR008271">
    <property type="entry name" value="Ser/Thr_kinase_AS"/>
</dbReference>
<evidence type="ECO:0000256" key="3">
    <source>
        <dbReference type="ARBA" id="ARBA00022777"/>
    </source>
</evidence>
<dbReference type="PROSITE" id="PS00108">
    <property type="entry name" value="PROTEIN_KINASE_ST"/>
    <property type="match status" value="1"/>
</dbReference>
<dbReference type="Gene3D" id="3.30.200.20">
    <property type="entry name" value="Phosphorylase Kinase, domain 1"/>
    <property type="match status" value="1"/>
</dbReference>
<evidence type="ECO:0000256" key="4">
    <source>
        <dbReference type="ARBA" id="ARBA00022840"/>
    </source>
</evidence>
<dbReference type="AlphaFoldDB" id="A6G8D9"/>
<dbReference type="Pfam" id="PF00069">
    <property type="entry name" value="Pkinase"/>
    <property type="match status" value="1"/>
</dbReference>
<reference evidence="6 7" key="1">
    <citation type="submission" date="2007-06" db="EMBL/GenBank/DDBJ databases">
        <authorList>
            <person name="Shimkets L."/>
            <person name="Ferriera S."/>
            <person name="Johnson J."/>
            <person name="Kravitz S."/>
            <person name="Beeson K."/>
            <person name="Sutton G."/>
            <person name="Rogers Y.-H."/>
            <person name="Friedman R."/>
            <person name="Frazier M."/>
            <person name="Venter J.C."/>
        </authorList>
    </citation>
    <scope>NUCLEOTIDE SEQUENCE [LARGE SCALE GENOMIC DNA]</scope>
    <source>
        <strain evidence="6 7">SIR-1</strain>
    </source>
</reference>
<organism evidence="6 7">
    <name type="scientific">Plesiocystis pacifica SIR-1</name>
    <dbReference type="NCBI Taxonomy" id="391625"/>
    <lineage>
        <taxon>Bacteria</taxon>
        <taxon>Pseudomonadati</taxon>
        <taxon>Myxococcota</taxon>
        <taxon>Polyangia</taxon>
        <taxon>Nannocystales</taxon>
        <taxon>Nannocystaceae</taxon>
        <taxon>Plesiocystis</taxon>
    </lineage>
</organism>
<dbReference type="Gene3D" id="1.10.510.10">
    <property type="entry name" value="Transferase(Phosphotransferase) domain 1"/>
    <property type="match status" value="1"/>
</dbReference>
<accession>A6G8D9</accession>
<keyword evidence="1" id="KW-0808">Transferase</keyword>
<feature type="domain" description="Protein kinase" evidence="5">
    <location>
        <begin position="1"/>
        <end position="269"/>
    </location>
</feature>
<keyword evidence="7" id="KW-1185">Reference proteome</keyword>
<protein>
    <submittedName>
        <fullName evidence="6">Serine/threonine kinase family protein</fullName>
    </submittedName>
</protein>
<dbReference type="RefSeq" id="WP_006972984.1">
    <property type="nucleotide sequence ID" value="NZ_ABCS01000039.1"/>
</dbReference>
<evidence type="ECO:0000256" key="1">
    <source>
        <dbReference type="ARBA" id="ARBA00022679"/>
    </source>
</evidence>
<dbReference type="Proteomes" id="UP000005801">
    <property type="component" value="Unassembled WGS sequence"/>
</dbReference>
<gene>
    <name evidence="6" type="ORF">PPSIR1_01442</name>
</gene>
<dbReference type="eggNOG" id="COG0457">
    <property type="taxonomic scope" value="Bacteria"/>
</dbReference>
<evidence type="ECO:0000259" key="5">
    <source>
        <dbReference type="PROSITE" id="PS50011"/>
    </source>
</evidence>
<dbReference type="SMART" id="SM00028">
    <property type="entry name" value="TPR"/>
    <property type="match status" value="4"/>
</dbReference>
<dbReference type="PANTHER" id="PTHR43289:SF6">
    <property type="entry name" value="SERINE_THREONINE-PROTEIN KINASE NEKL-3"/>
    <property type="match status" value="1"/>
</dbReference>
<keyword evidence="3 6" id="KW-0418">Kinase</keyword>
<evidence type="ECO:0000313" key="6">
    <source>
        <dbReference type="EMBL" id="EDM77849.1"/>
    </source>
</evidence>
<dbReference type="InterPro" id="IPR019734">
    <property type="entry name" value="TPR_rpt"/>
</dbReference>
<keyword evidence="4" id="KW-0067">ATP-binding</keyword>
<dbReference type="SUPFAM" id="SSF56112">
    <property type="entry name" value="Protein kinase-like (PK-like)"/>
    <property type="match status" value="1"/>
</dbReference>
<dbReference type="EMBL" id="ABCS01000039">
    <property type="protein sequence ID" value="EDM77849.1"/>
    <property type="molecule type" value="Genomic_DNA"/>
</dbReference>
<dbReference type="PROSITE" id="PS50011">
    <property type="entry name" value="PROTEIN_KINASE_DOM"/>
    <property type="match status" value="1"/>
</dbReference>
<dbReference type="PANTHER" id="PTHR43289">
    <property type="entry name" value="MITOGEN-ACTIVATED PROTEIN KINASE KINASE KINASE 20-RELATED"/>
    <property type="match status" value="1"/>
</dbReference>
<comment type="caution">
    <text evidence="6">The sequence shown here is derived from an EMBL/GenBank/DDBJ whole genome shotgun (WGS) entry which is preliminary data.</text>
</comment>
<dbReference type="STRING" id="391625.PPSIR1_01442"/>
<evidence type="ECO:0000256" key="2">
    <source>
        <dbReference type="ARBA" id="ARBA00022741"/>
    </source>
</evidence>
<dbReference type="SUPFAM" id="SSF48452">
    <property type="entry name" value="TPR-like"/>
    <property type="match status" value="2"/>
</dbReference>
<dbReference type="CDD" id="cd14014">
    <property type="entry name" value="STKc_PknB_like"/>
    <property type="match status" value="1"/>
</dbReference>
<dbReference type="Gene3D" id="1.25.40.10">
    <property type="entry name" value="Tetratricopeptide repeat domain"/>
    <property type="match status" value="2"/>
</dbReference>
<dbReference type="InterPro" id="IPR011990">
    <property type="entry name" value="TPR-like_helical_dom_sf"/>
</dbReference>
<dbReference type="GO" id="GO:0005524">
    <property type="term" value="F:ATP binding"/>
    <property type="evidence" value="ECO:0007669"/>
    <property type="project" value="UniProtKB-KW"/>
</dbReference>
<dbReference type="InterPro" id="IPR011009">
    <property type="entry name" value="Kinase-like_dom_sf"/>
</dbReference>
<dbReference type="GO" id="GO:0004674">
    <property type="term" value="F:protein serine/threonine kinase activity"/>
    <property type="evidence" value="ECO:0007669"/>
    <property type="project" value="TreeGrafter"/>
</dbReference>
<sequence length="759" mass="82102">MLLERCGRGSAGSVFRAYDPQLDRKVAIKLLRRRRRGASEELREARAIARISHPNVVAVFDSGTYSELEGGEAPSSGVFVVMELIEGQDLCAWLEAPRAGAQILRTFVDAGRGLAAAHAAGVVHRDFKPENVMVGDDGRVCVLDFGLARPAAPAQEEGLAEGLSRARHRRVVGTPRYMSPEQHRGEELTTASDQYSFGVSLYEALVGRSPFSGSIEAIAKVKLTDAWFGELDAELPAGVGAALRRAVALRPEDRFPSMDALLSALDGAFELRSGSKLTRARIATGVAVAVAVAAGVAGWQLHGREQARLCEAGDRRLEEVWNAERRAAVDARLRAQGADYADASAAAVVRELDDYARAWAAQYREACEATVVLGRESEVEFAQRAACLDRRLREVEVLVETLSEADEVVVENAVSAVGALGWLATCEDPGAFESEQDLPRDPGARAEIEGARGTLAEAKILVAAGRYGEALVMIAQVEAKAEAIGYAPLVAEARLALARAELGRGDFEGARASLLEALTAAMSTSQDRLIVAALMWLAWVEGAELERPEGAMWLSLAEAAFERVGEAPRLLSELLSCRAGVAFGQKDFEAAVDNYEQALAAEIELYGENEPVVGRTLNHIANAYMAMGKPEQAWGYAERSLELRRALMGDAHPLVVACYNNMAEIRRMQGRHDEALALIEQAREHIAGAGTRREFDTYFIARAIHADRGDARGELEQVEKLLALPEEVYSTYESRRALDSARSRLVAELEAGTREGASP</sequence>
<keyword evidence="2" id="KW-0547">Nucleotide-binding</keyword>
<evidence type="ECO:0000313" key="7">
    <source>
        <dbReference type="Proteomes" id="UP000005801"/>
    </source>
</evidence>
<dbReference type="Pfam" id="PF13424">
    <property type="entry name" value="TPR_12"/>
    <property type="match status" value="1"/>
</dbReference>
<dbReference type="eggNOG" id="COG0515">
    <property type="taxonomic scope" value="Bacteria"/>
</dbReference>
<proteinExistence type="predicted"/>